<dbReference type="InterPro" id="IPR050595">
    <property type="entry name" value="Bact_response_regulator"/>
</dbReference>
<dbReference type="GO" id="GO:0016301">
    <property type="term" value="F:kinase activity"/>
    <property type="evidence" value="ECO:0007669"/>
    <property type="project" value="UniProtKB-KW"/>
</dbReference>
<feature type="domain" description="PAS" evidence="5">
    <location>
        <begin position="262"/>
        <end position="340"/>
    </location>
</feature>
<evidence type="ECO:0000256" key="3">
    <source>
        <dbReference type="SAM" id="Coils"/>
    </source>
</evidence>
<dbReference type="SUPFAM" id="SSF55785">
    <property type="entry name" value="PYP-like sensor domain (PAS domain)"/>
    <property type="match status" value="2"/>
</dbReference>
<reference evidence="7 8" key="1">
    <citation type="submission" date="2015-09" db="EMBL/GenBank/DDBJ databases">
        <title>A metagenomics-based metabolic model of nitrate-dependent anaerobic oxidation of methane by Methanoperedens-like archaea.</title>
        <authorList>
            <person name="Arshad A."/>
            <person name="Speth D.R."/>
            <person name="De Graaf R.M."/>
            <person name="Op Den Camp H.J."/>
            <person name="Jetten M.S."/>
            <person name="Welte C.U."/>
        </authorList>
    </citation>
    <scope>NUCLEOTIDE SEQUENCE [LARGE SCALE GENOMIC DNA]</scope>
</reference>
<sequence length="455" mass="52678">MSKQLRVLVVEDSKDDVLLLIRELKRGGYQPEYERVDTADAMSAALDSKKWDIIISDYVMPRFSGLSALKLLKKKEIDVPFILVSGRIGEDIAVDAMKAGAQDYIRKDDLRRLNPAIERELEEAEGRLKRKIAEEALRSLSLRYEAILSAVPDIIMEVDINKIYTWANKAGFEFFGGDVIGKEAAFYFEGEQKTYNIVQPLFAGREDVIYVGSWQRRKDGERRLLAWWCRVLKDSNGNVTGALSTGRDITDIQRGEEMLRESEKKFRAMAETSPLAIYMSAGIEQKTEYINPTFTKLFGYTLEDIPTAEKWWPVAYPDEKYRARIEEEWRTKVRQAIETKSEIEPMEVIVTCKDGSKKYISWSFISTGEQNWTFGLDLTGRKKVEEELKKYHEHLEDMVKERTAELEKKTAEVERINRLFVGRELKMSELKKRIAELETKLGDQDHHEESRSVVR</sequence>
<dbReference type="PROSITE" id="PS50110">
    <property type="entry name" value="RESPONSE_REGULATORY"/>
    <property type="match status" value="1"/>
</dbReference>
<proteinExistence type="predicted"/>
<dbReference type="EMBL" id="LKCM01000311">
    <property type="protein sequence ID" value="KPQ41725.1"/>
    <property type="molecule type" value="Genomic_DNA"/>
</dbReference>
<dbReference type="Pfam" id="PF00072">
    <property type="entry name" value="Response_reg"/>
    <property type="match status" value="1"/>
</dbReference>
<dbReference type="Pfam" id="PF00989">
    <property type="entry name" value="PAS"/>
    <property type="match status" value="1"/>
</dbReference>
<evidence type="ECO:0000259" key="5">
    <source>
        <dbReference type="PROSITE" id="PS50112"/>
    </source>
</evidence>
<keyword evidence="1 2" id="KW-0597">Phosphoprotein</keyword>
<feature type="coiled-coil region" evidence="3">
    <location>
        <begin position="381"/>
        <end position="447"/>
    </location>
</feature>
<dbReference type="PANTHER" id="PTHR44591:SF3">
    <property type="entry name" value="RESPONSE REGULATORY DOMAIN-CONTAINING PROTEIN"/>
    <property type="match status" value="1"/>
</dbReference>
<dbReference type="InterPro" id="IPR011006">
    <property type="entry name" value="CheY-like_superfamily"/>
</dbReference>
<keyword evidence="3" id="KW-0175">Coiled coil</keyword>
<dbReference type="InterPro" id="IPR000014">
    <property type="entry name" value="PAS"/>
</dbReference>
<dbReference type="InterPro" id="IPR000700">
    <property type="entry name" value="PAS-assoc_C"/>
</dbReference>
<dbReference type="NCBIfam" id="TIGR00229">
    <property type="entry name" value="sensory_box"/>
    <property type="match status" value="2"/>
</dbReference>
<dbReference type="CDD" id="cd00130">
    <property type="entry name" value="PAS"/>
    <property type="match status" value="2"/>
</dbReference>
<feature type="domain" description="PAC" evidence="6">
    <location>
        <begin position="204"/>
        <end position="261"/>
    </location>
</feature>
<evidence type="ECO:0000313" key="7">
    <source>
        <dbReference type="EMBL" id="KPQ41725.1"/>
    </source>
</evidence>
<dbReference type="GO" id="GO:0000160">
    <property type="term" value="P:phosphorelay signal transduction system"/>
    <property type="evidence" value="ECO:0007669"/>
    <property type="project" value="InterPro"/>
</dbReference>
<dbReference type="Gene3D" id="3.30.450.20">
    <property type="entry name" value="PAS domain"/>
    <property type="match status" value="2"/>
</dbReference>
<dbReference type="AlphaFoldDB" id="A0A0P7ZDZ0"/>
<evidence type="ECO:0000313" key="8">
    <source>
        <dbReference type="Proteomes" id="UP000050360"/>
    </source>
</evidence>
<organism evidence="7 8">
    <name type="scientific">Candidatus Methanoperedens nitratireducens</name>
    <dbReference type="NCBI Taxonomy" id="1392998"/>
    <lineage>
        <taxon>Archaea</taxon>
        <taxon>Methanobacteriati</taxon>
        <taxon>Methanobacteriota</taxon>
        <taxon>Stenosarchaea group</taxon>
        <taxon>Methanomicrobia</taxon>
        <taxon>Methanosarcinales</taxon>
        <taxon>ANME-2 cluster</taxon>
        <taxon>Candidatus Methanoperedentaceae</taxon>
        <taxon>Candidatus Methanoperedens</taxon>
    </lineage>
</organism>
<evidence type="ECO:0000256" key="2">
    <source>
        <dbReference type="PROSITE-ProRule" id="PRU00169"/>
    </source>
</evidence>
<evidence type="ECO:0000259" key="4">
    <source>
        <dbReference type="PROSITE" id="PS50110"/>
    </source>
</evidence>
<evidence type="ECO:0000259" key="6">
    <source>
        <dbReference type="PROSITE" id="PS50113"/>
    </source>
</evidence>
<dbReference type="CDD" id="cd00156">
    <property type="entry name" value="REC"/>
    <property type="match status" value="1"/>
</dbReference>
<evidence type="ECO:0000256" key="1">
    <source>
        <dbReference type="ARBA" id="ARBA00022553"/>
    </source>
</evidence>
<dbReference type="SMART" id="SM00091">
    <property type="entry name" value="PAS"/>
    <property type="match status" value="2"/>
</dbReference>
<comment type="caution">
    <text evidence="7">The sequence shown here is derived from an EMBL/GenBank/DDBJ whole genome shotgun (WGS) entry which is preliminary data.</text>
</comment>
<gene>
    <name evidence="7" type="ORF">MPEBLZ_03753</name>
</gene>
<dbReference type="InterPro" id="IPR001789">
    <property type="entry name" value="Sig_transdc_resp-reg_receiver"/>
</dbReference>
<feature type="modified residue" description="4-aspartylphosphate" evidence="2">
    <location>
        <position position="57"/>
    </location>
</feature>
<dbReference type="Gene3D" id="3.40.50.2300">
    <property type="match status" value="1"/>
</dbReference>
<dbReference type="Proteomes" id="UP000050360">
    <property type="component" value="Unassembled WGS sequence"/>
</dbReference>
<dbReference type="SUPFAM" id="SSF52172">
    <property type="entry name" value="CheY-like"/>
    <property type="match status" value="1"/>
</dbReference>
<keyword evidence="7" id="KW-0808">Transferase</keyword>
<protein>
    <submittedName>
        <fullName evidence="7">Sensory transduction histidine kinase</fullName>
    </submittedName>
</protein>
<keyword evidence="7" id="KW-0418">Kinase</keyword>
<dbReference type="PROSITE" id="PS50112">
    <property type="entry name" value="PAS"/>
    <property type="match status" value="1"/>
</dbReference>
<dbReference type="PROSITE" id="PS50113">
    <property type="entry name" value="PAC"/>
    <property type="match status" value="1"/>
</dbReference>
<dbReference type="PANTHER" id="PTHR44591">
    <property type="entry name" value="STRESS RESPONSE REGULATOR PROTEIN 1"/>
    <property type="match status" value="1"/>
</dbReference>
<feature type="domain" description="Response regulatory" evidence="4">
    <location>
        <begin position="6"/>
        <end position="122"/>
    </location>
</feature>
<dbReference type="Pfam" id="PF13188">
    <property type="entry name" value="PAS_8"/>
    <property type="match status" value="1"/>
</dbReference>
<accession>A0A0P7ZDZ0</accession>
<dbReference type="GO" id="GO:0006355">
    <property type="term" value="P:regulation of DNA-templated transcription"/>
    <property type="evidence" value="ECO:0007669"/>
    <property type="project" value="InterPro"/>
</dbReference>
<feature type="coiled-coil region" evidence="3">
    <location>
        <begin position="107"/>
        <end position="134"/>
    </location>
</feature>
<dbReference type="InterPro" id="IPR013767">
    <property type="entry name" value="PAS_fold"/>
</dbReference>
<dbReference type="SMART" id="SM00448">
    <property type="entry name" value="REC"/>
    <property type="match status" value="1"/>
</dbReference>
<name>A0A0P7ZDZ0_9EURY</name>
<dbReference type="InterPro" id="IPR035965">
    <property type="entry name" value="PAS-like_dom_sf"/>
</dbReference>